<name>A0ABS8SNE2_DATST</name>
<accession>A0ABS8SNE2</accession>
<comment type="caution">
    <text evidence="2">The sequence shown here is derived from an EMBL/GenBank/DDBJ whole genome shotgun (WGS) entry which is preliminary data.</text>
</comment>
<protein>
    <recommendedName>
        <fullName evidence="4">RWP-RK domain-containing protein</fullName>
    </recommendedName>
</protein>
<evidence type="ECO:0000313" key="2">
    <source>
        <dbReference type="EMBL" id="MCD7460422.1"/>
    </source>
</evidence>
<reference evidence="2 3" key="1">
    <citation type="journal article" date="2021" name="BMC Genomics">
        <title>Datura genome reveals duplications of psychoactive alkaloid biosynthetic genes and high mutation rate following tissue culture.</title>
        <authorList>
            <person name="Rajewski A."/>
            <person name="Carter-House D."/>
            <person name="Stajich J."/>
            <person name="Litt A."/>
        </authorList>
    </citation>
    <scope>NUCLEOTIDE SEQUENCE [LARGE SCALE GENOMIC DNA]</scope>
    <source>
        <strain evidence="2">AR-01</strain>
    </source>
</reference>
<organism evidence="2 3">
    <name type="scientific">Datura stramonium</name>
    <name type="common">Jimsonweed</name>
    <name type="synonym">Common thornapple</name>
    <dbReference type="NCBI Taxonomy" id="4076"/>
    <lineage>
        <taxon>Eukaryota</taxon>
        <taxon>Viridiplantae</taxon>
        <taxon>Streptophyta</taxon>
        <taxon>Embryophyta</taxon>
        <taxon>Tracheophyta</taxon>
        <taxon>Spermatophyta</taxon>
        <taxon>Magnoliopsida</taxon>
        <taxon>eudicotyledons</taxon>
        <taxon>Gunneridae</taxon>
        <taxon>Pentapetalae</taxon>
        <taxon>asterids</taxon>
        <taxon>lamiids</taxon>
        <taxon>Solanales</taxon>
        <taxon>Solanaceae</taxon>
        <taxon>Solanoideae</taxon>
        <taxon>Datureae</taxon>
        <taxon>Datura</taxon>
    </lineage>
</organism>
<sequence>MPNLHQKSLHFILYKVEEIVHCLIHFNNGASQTFSVSTFERICRERGISLWPSTKIKRERPLLSSVSCNGTDRVAANAQMPITRGPTAFASTISVKSNQQKSWSSNLSVNNENGTSLNDNKNEDGDRGNIMIQVKDSANQEILYKLQEFEPACDSLVPSYSFTDTVSVTARKNAS</sequence>
<evidence type="ECO:0000313" key="3">
    <source>
        <dbReference type="Proteomes" id="UP000823775"/>
    </source>
</evidence>
<evidence type="ECO:0008006" key="4">
    <source>
        <dbReference type="Google" id="ProtNLM"/>
    </source>
</evidence>
<dbReference type="Proteomes" id="UP000823775">
    <property type="component" value="Unassembled WGS sequence"/>
</dbReference>
<proteinExistence type="predicted"/>
<feature type="region of interest" description="Disordered" evidence="1">
    <location>
        <begin position="103"/>
        <end position="127"/>
    </location>
</feature>
<gene>
    <name evidence="2" type="ORF">HAX54_043518</name>
</gene>
<dbReference type="EMBL" id="JACEIK010000652">
    <property type="protein sequence ID" value="MCD7460422.1"/>
    <property type="molecule type" value="Genomic_DNA"/>
</dbReference>
<evidence type="ECO:0000256" key="1">
    <source>
        <dbReference type="SAM" id="MobiDB-lite"/>
    </source>
</evidence>
<keyword evidence="3" id="KW-1185">Reference proteome</keyword>
<feature type="compositionally biased region" description="Polar residues" evidence="1">
    <location>
        <begin position="103"/>
        <end position="119"/>
    </location>
</feature>